<dbReference type="EMBL" id="JACSQK010000001">
    <property type="protein sequence ID" value="MBD7959355.1"/>
    <property type="molecule type" value="Genomic_DNA"/>
</dbReference>
<evidence type="ECO:0000313" key="1">
    <source>
        <dbReference type="EMBL" id="MBD7959355.1"/>
    </source>
</evidence>
<comment type="caution">
    <text evidence="1">The sequence shown here is derived from an EMBL/GenBank/DDBJ whole genome shotgun (WGS) entry which is preliminary data.</text>
</comment>
<evidence type="ECO:0000313" key="2">
    <source>
        <dbReference type="Proteomes" id="UP000634919"/>
    </source>
</evidence>
<name>A0ABR8S7E5_9BURK</name>
<sequence length="189" mass="21743">MIDSKQLIKNSYFKSKDHNDKASALKRVRTTIAKLKIKSFDSLELDLKEQKCISDALSLLDKAVEVHTKAAKLKKDIEKRKAERYAAALDLVMKSDFAKLDSIEDKVPLIFYEEPYMLSNIEKAWDVHYVLRNTFKDCLNSISYSLAHQPGDMHEALGKTWAKFQENLPELNLKTTHLVERMQKLLDAG</sequence>
<organism evidence="1 2">
    <name type="scientific">Comamonas avium</name>
    <dbReference type="NCBI Taxonomy" id="2762231"/>
    <lineage>
        <taxon>Bacteria</taxon>
        <taxon>Pseudomonadati</taxon>
        <taxon>Pseudomonadota</taxon>
        <taxon>Betaproteobacteria</taxon>
        <taxon>Burkholderiales</taxon>
        <taxon>Comamonadaceae</taxon>
        <taxon>Comamonas</taxon>
    </lineage>
</organism>
<protein>
    <submittedName>
        <fullName evidence="1">Uncharacterized protein</fullName>
    </submittedName>
</protein>
<keyword evidence="2" id="KW-1185">Reference proteome</keyword>
<gene>
    <name evidence="1" type="ORF">H9646_02590</name>
</gene>
<reference evidence="1 2" key="1">
    <citation type="submission" date="2020-08" db="EMBL/GenBank/DDBJ databases">
        <title>A Genomic Blueprint of the Chicken Gut Microbiome.</title>
        <authorList>
            <person name="Gilroy R."/>
            <person name="Ravi A."/>
            <person name="Getino M."/>
            <person name="Pursley I."/>
            <person name="Horton D.L."/>
            <person name="Alikhan N.-F."/>
            <person name="Baker D."/>
            <person name="Gharbi K."/>
            <person name="Hall N."/>
            <person name="Watson M."/>
            <person name="Adriaenssens E.M."/>
            <person name="Foster-Nyarko E."/>
            <person name="Jarju S."/>
            <person name="Secka A."/>
            <person name="Antonio M."/>
            <person name="Oren A."/>
            <person name="Chaudhuri R."/>
            <person name="La Ragione R.M."/>
            <person name="Hildebrand F."/>
            <person name="Pallen M.J."/>
        </authorList>
    </citation>
    <scope>NUCLEOTIDE SEQUENCE [LARGE SCALE GENOMIC DNA]</scope>
    <source>
        <strain evidence="1 2">Sa2CVA6</strain>
    </source>
</reference>
<dbReference type="RefSeq" id="WP_191721747.1">
    <property type="nucleotide sequence ID" value="NZ_JACSQK010000001.1"/>
</dbReference>
<accession>A0ABR8S7E5</accession>
<proteinExistence type="predicted"/>
<dbReference type="Proteomes" id="UP000634919">
    <property type="component" value="Unassembled WGS sequence"/>
</dbReference>